<dbReference type="EMBL" id="SOZJ01000002">
    <property type="protein sequence ID" value="TGJ71065.1"/>
    <property type="molecule type" value="Genomic_DNA"/>
</dbReference>
<dbReference type="AlphaFoldDB" id="A0A8H2E1Y4"/>
<gene>
    <name evidence="1" type="ORF">EYR41_003063</name>
</gene>
<reference evidence="1 2" key="1">
    <citation type="submission" date="2019-03" db="EMBL/GenBank/DDBJ databases">
        <title>Nematode-trapping fungi genome.</title>
        <authorList>
            <person name="Vidal-Diez De Ulzurrun G."/>
        </authorList>
    </citation>
    <scope>NUCLEOTIDE SEQUENCE [LARGE SCALE GENOMIC DNA]</scope>
    <source>
        <strain evidence="1 2">TWF154</strain>
    </source>
</reference>
<dbReference type="Proteomes" id="UP000297595">
    <property type="component" value="Unassembled WGS sequence"/>
</dbReference>
<proteinExistence type="predicted"/>
<name>A0A8H2E1Y4_ORBOL</name>
<comment type="caution">
    <text evidence="1">The sequence shown here is derived from an EMBL/GenBank/DDBJ whole genome shotgun (WGS) entry which is preliminary data.</text>
</comment>
<evidence type="ECO:0000313" key="2">
    <source>
        <dbReference type="Proteomes" id="UP000297595"/>
    </source>
</evidence>
<accession>A0A8H2E1Y4</accession>
<protein>
    <submittedName>
        <fullName evidence="1">Uncharacterized protein</fullName>
    </submittedName>
</protein>
<organism evidence="1 2">
    <name type="scientific">Orbilia oligospora</name>
    <name type="common">Nematode-trapping fungus</name>
    <name type="synonym">Arthrobotrys oligospora</name>
    <dbReference type="NCBI Taxonomy" id="2813651"/>
    <lineage>
        <taxon>Eukaryota</taxon>
        <taxon>Fungi</taxon>
        <taxon>Dikarya</taxon>
        <taxon>Ascomycota</taxon>
        <taxon>Pezizomycotina</taxon>
        <taxon>Orbiliomycetes</taxon>
        <taxon>Orbiliales</taxon>
        <taxon>Orbiliaceae</taxon>
        <taxon>Orbilia</taxon>
    </lineage>
</organism>
<sequence>MNGFIIGILAPWLERSTPSIFVPFLIGNKTRRFFKNERHSIHIFKYLLSIMIFGESWRKQFWIFYDVTSRSWASTPIIEPPTSSFSNMFDGGECVESRLS</sequence>
<evidence type="ECO:0000313" key="1">
    <source>
        <dbReference type="EMBL" id="TGJ71065.1"/>
    </source>
</evidence>